<evidence type="ECO:0000256" key="1">
    <source>
        <dbReference type="ARBA" id="ARBA00001946"/>
    </source>
</evidence>
<dbReference type="EMBL" id="JADZGI010000002">
    <property type="protein sequence ID" value="MBH0114312.1"/>
    <property type="molecule type" value="Genomic_DNA"/>
</dbReference>
<dbReference type="Pfam" id="PF00293">
    <property type="entry name" value="NUDIX"/>
    <property type="match status" value="1"/>
</dbReference>
<name>A0A931HDW5_9SPHN</name>
<dbReference type="PANTHER" id="PTHR43046">
    <property type="entry name" value="GDP-MANNOSE MANNOSYL HYDROLASE"/>
    <property type="match status" value="1"/>
</dbReference>
<gene>
    <name evidence="4" type="ORF">I5E68_15305</name>
</gene>
<proteinExistence type="predicted"/>
<comment type="cofactor">
    <cofactor evidence="1">
        <name>Mg(2+)</name>
        <dbReference type="ChEBI" id="CHEBI:18420"/>
    </cofactor>
</comment>
<dbReference type="AlphaFoldDB" id="A0A931HDW5"/>
<feature type="domain" description="Nudix hydrolase" evidence="3">
    <location>
        <begin position="33"/>
        <end position="157"/>
    </location>
</feature>
<accession>A0A931HDW5</accession>
<dbReference type="Proteomes" id="UP000617634">
    <property type="component" value="Unassembled WGS sequence"/>
</dbReference>
<evidence type="ECO:0000313" key="4">
    <source>
        <dbReference type="EMBL" id="MBH0114312.1"/>
    </source>
</evidence>
<dbReference type="GO" id="GO:0016787">
    <property type="term" value="F:hydrolase activity"/>
    <property type="evidence" value="ECO:0007669"/>
    <property type="project" value="UniProtKB-KW"/>
</dbReference>
<organism evidence="4 5">
    <name type="scientific">Novosphingobium aureum</name>
    <dbReference type="NCBI Taxonomy" id="2792964"/>
    <lineage>
        <taxon>Bacteria</taxon>
        <taxon>Pseudomonadati</taxon>
        <taxon>Pseudomonadota</taxon>
        <taxon>Alphaproteobacteria</taxon>
        <taxon>Sphingomonadales</taxon>
        <taxon>Sphingomonadaceae</taxon>
        <taxon>Novosphingobium</taxon>
    </lineage>
</organism>
<dbReference type="InterPro" id="IPR000086">
    <property type="entry name" value="NUDIX_hydrolase_dom"/>
</dbReference>
<evidence type="ECO:0000259" key="3">
    <source>
        <dbReference type="PROSITE" id="PS51462"/>
    </source>
</evidence>
<dbReference type="SUPFAM" id="SSF55811">
    <property type="entry name" value="Nudix"/>
    <property type="match status" value="1"/>
</dbReference>
<keyword evidence="2" id="KW-0378">Hydrolase</keyword>
<protein>
    <submittedName>
        <fullName evidence="4">NUDIX domain-containing protein</fullName>
    </submittedName>
</protein>
<dbReference type="RefSeq" id="WP_197165507.1">
    <property type="nucleotide sequence ID" value="NZ_JADZGI010000002.1"/>
</dbReference>
<sequence length="168" mass="18636">MNLLDRLLPAPLHRVLIRLAHAARTQVWKLRRSSLDGVRVLALDPQGRVLLVRHSYGSDRWMPPGGGMKRGEDPVPTGARELLEETACTLHDGRLIAVSGEDLHGARNFVNVVAGHTRDTPVADRREIIEARFFALDALPEHMSPRLRSLVVDWLVEAGLAEREAGPV</sequence>
<comment type="caution">
    <text evidence="4">The sequence shown here is derived from an EMBL/GenBank/DDBJ whole genome shotgun (WGS) entry which is preliminary data.</text>
</comment>
<dbReference type="Gene3D" id="3.90.79.10">
    <property type="entry name" value="Nucleoside Triphosphate Pyrophosphohydrolase"/>
    <property type="match status" value="1"/>
</dbReference>
<dbReference type="PANTHER" id="PTHR43046:SF16">
    <property type="entry name" value="ADP-RIBOSE PYROPHOSPHATASE YJHB-RELATED"/>
    <property type="match status" value="1"/>
</dbReference>
<dbReference type="InterPro" id="IPR015797">
    <property type="entry name" value="NUDIX_hydrolase-like_dom_sf"/>
</dbReference>
<dbReference type="PROSITE" id="PS51462">
    <property type="entry name" value="NUDIX"/>
    <property type="match status" value="1"/>
</dbReference>
<reference evidence="4" key="1">
    <citation type="submission" date="2020-11" db="EMBL/GenBank/DDBJ databases">
        <title>Novosphingobium aureum sp. nov., a marine bacterium isolated from sediment of a salt flat.</title>
        <authorList>
            <person name="Yoo Y."/>
            <person name="Kim J.-J."/>
        </authorList>
    </citation>
    <scope>NUCLEOTIDE SEQUENCE</scope>
    <source>
        <strain evidence="4">YJ-S2-02</strain>
    </source>
</reference>
<evidence type="ECO:0000313" key="5">
    <source>
        <dbReference type="Proteomes" id="UP000617634"/>
    </source>
</evidence>
<evidence type="ECO:0000256" key="2">
    <source>
        <dbReference type="ARBA" id="ARBA00022801"/>
    </source>
</evidence>
<keyword evidence="5" id="KW-1185">Reference proteome</keyword>